<protein>
    <submittedName>
        <fullName evidence="1">Uncharacterized protein</fullName>
    </submittedName>
</protein>
<name>A0A4Y2SGC3_ARAVE</name>
<evidence type="ECO:0000313" key="1">
    <source>
        <dbReference type="EMBL" id="GBN86319.1"/>
    </source>
</evidence>
<dbReference type="EMBL" id="BGPR01021224">
    <property type="protein sequence ID" value="GBN86319.1"/>
    <property type="molecule type" value="Genomic_DNA"/>
</dbReference>
<accession>A0A4Y2SGC3</accession>
<reference evidence="1 2" key="1">
    <citation type="journal article" date="2019" name="Sci. Rep.">
        <title>Orb-weaving spider Araneus ventricosus genome elucidates the spidroin gene catalogue.</title>
        <authorList>
            <person name="Kono N."/>
            <person name="Nakamura H."/>
            <person name="Ohtoshi R."/>
            <person name="Moran D.A.P."/>
            <person name="Shinohara A."/>
            <person name="Yoshida Y."/>
            <person name="Fujiwara M."/>
            <person name="Mori M."/>
            <person name="Tomita M."/>
            <person name="Arakawa K."/>
        </authorList>
    </citation>
    <scope>NUCLEOTIDE SEQUENCE [LARGE SCALE GENOMIC DNA]</scope>
</reference>
<sequence length="126" mass="14074">MNDFLLLSVYRGRGGLVVRPRLRGRRAPGSKPIPVKIRRVLGLLHVKSSVEGQTSSRWCSAKIRKKGVTPGVDQRGESRSTSMWRTGFIGYNKMIQAVPEQGQCFLIQVSWEYKHGSAHLGGERIA</sequence>
<proteinExistence type="predicted"/>
<keyword evidence="2" id="KW-1185">Reference proteome</keyword>
<comment type="caution">
    <text evidence="1">The sequence shown here is derived from an EMBL/GenBank/DDBJ whole genome shotgun (WGS) entry which is preliminary data.</text>
</comment>
<dbReference type="AlphaFoldDB" id="A0A4Y2SGC3"/>
<gene>
    <name evidence="1" type="ORF">AVEN_256610_1</name>
</gene>
<dbReference type="Proteomes" id="UP000499080">
    <property type="component" value="Unassembled WGS sequence"/>
</dbReference>
<evidence type="ECO:0000313" key="2">
    <source>
        <dbReference type="Proteomes" id="UP000499080"/>
    </source>
</evidence>
<organism evidence="1 2">
    <name type="scientific">Araneus ventricosus</name>
    <name type="common">Orbweaver spider</name>
    <name type="synonym">Epeira ventricosa</name>
    <dbReference type="NCBI Taxonomy" id="182803"/>
    <lineage>
        <taxon>Eukaryota</taxon>
        <taxon>Metazoa</taxon>
        <taxon>Ecdysozoa</taxon>
        <taxon>Arthropoda</taxon>
        <taxon>Chelicerata</taxon>
        <taxon>Arachnida</taxon>
        <taxon>Araneae</taxon>
        <taxon>Araneomorphae</taxon>
        <taxon>Entelegynae</taxon>
        <taxon>Araneoidea</taxon>
        <taxon>Araneidae</taxon>
        <taxon>Araneus</taxon>
    </lineage>
</organism>